<proteinExistence type="predicted"/>
<gene>
    <name evidence="2" type="ORF">C1O25_16255</name>
</gene>
<comment type="caution">
    <text evidence="2">The sequence shown here is derived from an EMBL/GenBank/DDBJ whole genome shotgun (WGS) entry which is preliminary data.</text>
</comment>
<organism evidence="2 3">
    <name type="scientific">Vibrio diazotrophicus</name>
    <dbReference type="NCBI Taxonomy" id="685"/>
    <lineage>
        <taxon>Bacteria</taxon>
        <taxon>Pseudomonadati</taxon>
        <taxon>Pseudomonadota</taxon>
        <taxon>Gammaproteobacteria</taxon>
        <taxon>Vibrionales</taxon>
        <taxon>Vibrionaceae</taxon>
        <taxon>Vibrio</taxon>
    </lineage>
</organism>
<evidence type="ECO:0000313" key="2">
    <source>
        <dbReference type="EMBL" id="PNH99633.1"/>
    </source>
</evidence>
<feature type="domain" description="Bro-N" evidence="1">
    <location>
        <begin position="1"/>
        <end position="112"/>
    </location>
</feature>
<protein>
    <recommendedName>
        <fullName evidence="1">Bro-N domain-containing protein</fullName>
    </recommendedName>
</protein>
<dbReference type="SMART" id="SM01040">
    <property type="entry name" value="Bro-N"/>
    <property type="match status" value="1"/>
</dbReference>
<evidence type="ECO:0000259" key="1">
    <source>
        <dbReference type="PROSITE" id="PS51750"/>
    </source>
</evidence>
<dbReference type="EMBL" id="POSM01000026">
    <property type="protein sequence ID" value="PNH99633.1"/>
    <property type="molecule type" value="Genomic_DNA"/>
</dbReference>
<reference evidence="2 3" key="1">
    <citation type="submission" date="2018-01" db="EMBL/GenBank/DDBJ databases">
        <title>Draft genome sequences of six Vibrio diazotrophicus strains isolated from deep-sea sediments of the Baltic Sea.</title>
        <authorList>
            <person name="Castillo D."/>
            <person name="Vandieken V."/>
            <person name="Chiang O."/>
            <person name="Middelboe M."/>
        </authorList>
    </citation>
    <scope>NUCLEOTIDE SEQUENCE [LARGE SCALE GENOMIC DNA]</scope>
    <source>
        <strain evidence="2 3">65.10M</strain>
    </source>
</reference>
<evidence type="ECO:0000313" key="3">
    <source>
        <dbReference type="Proteomes" id="UP000236547"/>
    </source>
</evidence>
<dbReference type="Proteomes" id="UP000236547">
    <property type="component" value="Unassembled WGS sequence"/>
</dbReference>
<sequence>MSISTQVSFHNTNLNLIQHNQKHWLTASEIASALGYKNDDAVSRIYRRNVDEFSHGMTETVNLTVSGNIQTTARIFSLRGAHLIAMFSRTKLAKDFRKWVLDILDKETEQNTPNEIMPIMPPSSMRFLMNMEKGHVVSTQIVPEDSMVFRLEEIPQLLKEPGYFSASQLKIIADTATAKLAEWADQANYLQRK</sequence>
<dbReference type="PROSITE" id="PS51750">
    <property type="entry name" value="BRO_N"/>
    <property type="match status" value="1"/>
</dbReference>
<keyword evidence="3" id="KW-1185">Reference proteome</keyword>
<accession>A0ABX4W7B9</accession>
<dbReference type="InterPro" id="IPR003497">
    <property type="entry name" value="BRO_N_domain"/>
</dbReference>
<name>A0ABX4W7B9_VIBDI</name>
<dbReference type="Pfam" id="PF02498">
    <property type="entry name" value="Bro-N"/>
    <property type="match status" value="1"/>
</dbReference>